<proteinExistence type="predicted"/>
<feature type="non-terminal residue" evidence="5">
    <location>
        <position position="1"/>
    </location>
</feature>
<dbReference type="InterPro" id="IPR036034">
    <property type="entry name" value="PDZ_sf"/>
</dbReference>
<name>A0A8J7T9P9_ATRSP</name>
<dbReference type="GO" id="GO:0043495">
    <property type="term" value="F:protein-membrane adaptor activity"/>
    <property type="evidence" value="ECO:0007669"/>
    <property type="project" value="TreeGrafter"/>
</dbReference>
<evidence type="ECO:0000313" key="6">
    <source>
        <dbReference type="Proteomes" id="UP000736164"/>
    </source>
</evidence>
<reference evidence="5" key="1">
    <citation type="journal article" date="2021" name="Cell">
        <title>Tracing the genetic footprints of vertebrate landing in non-teleost ray-finned fishes.</title>
        <authorList>
            <person name="Bi X."/>
            <person name="Wang K."/>
            <person name="Yang L."/>
            <person name="Pan H."/>
            <person name="Jiang H."/>
            <person name="Wei Q."/>
            <person name="Fang M."/>
            <person name="Yu H."/>
            <person name="Zhu C."/>
            <person name="Cai Y."/>
            <person name="He Y."/>
            <person name="Gan X."/>
            <person name="Zeng H."/>
            <person name="Yu D."/>
            <person name="Zhu Y."/>
            <person name="Jiang H."/>
            <person name="Qiu Q."/>
            <person name="Yang H."/>
            <person name="Zhang Y.E."/>
            <person name="Wang W."/>
            <person name="Zhu M."/>
            <person name="He S."/>
            <person name="Zhang G."/>
        </authorList>
    </citation>
    <scope>NUCLEOTIDE SEQUENCE</scope>
    <source>
        <strain evidence="5">Allg_001</strain>
    </source>
</reference>
<sequence>MEPPAGLVWGVELLVPPSAPPAVHALREVEPDSPAERAGMREGDQLLAVNGEAVAELEHEDVVNRVRSSGRRVTFTAIHSQGGDYYSQLGLSPLLFYEDDPPEKEKTALAAPPAGPLCEAHSELPLLRICQLERGPKGFGFHLSCVQDEPGTCIGQVAVGGPGQRAGLRAGDVVVEVNGQSVEDEPLEEVARRMKEGGPRLDVLVVDRRGYGALKQSGTPITANLAHATQVRKGPDNSFI</sequence>
<dbReference type="EMBL" id="JAAWVO010025122">
    <property type="protein sequence ID" value="MBN3315892.1"/>
    <property type="molecule type" value="Genomic_DNA"/>
</dbReference>
<dbReference type="Proteomes" id="UP000736164">
    <property type="component" value="Unassembled WGS sequence"/>
</dbReference>
<evidence type="ECO:0000259" key="4">
    <source>
        <dbReference type="PROSITE" id="PS50106"/>
    </source>
</evidence>
<organism evidence="5 6">
    <name type="scientific">Atractosteus spatula</name>
    <name type="common">Alligator gar</name>
    <name type="synonym">Lepisosteus spatula</name>
    <dbReference type="NCBI Taxonomy" id="7917"/>
    <lineage>
        <taxon>Eukaryota</taxon>
        <taxon>Metazoa</taxon>
        <taxon>Chordata</taxon>
        <taxon>Craniata</taxon>
        <taxon>Vertebrata</taxon>
        <taxon>Euteleostomi</taxon>
        <taxon>Actinopterygii</taxon>
        <taxon>Neopterygii</taxon>
        <taxon>Holostei</taxon>
        <taxon>Semionotiformes</taxon>
        <taxon>Lepisosteidae</taxon>
        <taxon>Atractosteus</taxon>
    </lineage>
</organism>
<keyword evidence="6" id="KW-1185">Reference proteome</keyword>
<evidence type="ECO:0000256" key="2">
    <source>
        <dbReference type="ARBA" id="ARBA00022475"/>
    </source>
</evidence>
<dbReference type="GO" id="GO:0072659">
    <property type="term" value="P:protein localization to plasma membrane"/>
    <property type="evidence" value="ECO:0007669"/>
    <property type="project" value="TreeGrafter"/>
</dbReference>
<keyword evidence="2" id="KW-1003">Cell membrane</keyword>
<dbReference type="AlphaFoldDB" id="A0A8J7T9P9"/>
<evidence type="ECO:0000256" key="1">
    <source>
        <dbReference type="ARBA" id="ARBA00004236"/>
    </source>
</evidence>
<dbReference type="PANTHER" id="PTHR14191:SF20">
    <property type="entry name" value="NA(+)_H(+) EXCHANGE REGULATORY COFACTOR NHE-RF4"/>
    <property type="match status" value="1"/>
</dbReference>
<comment type="caution">
    <text evidence="5">The sequence shown here is derived from an EMBL/GenBank/DDBJ whole genome shotgun (WGS) entry which is preliminary data.</text>
</comment>
<feature type="non-terminal residue" evidence="5">
    <location>
        <position position="240"/>
    </location>
</feature>
<dbReference type="Gene3D" id="2.30.42.10">
    <property type="match status" value="2"/>
</dbReference>
<protein>
    <submittedName>
        <fullName evidence="5">NHRF3 protein</fullName>
    </submittedName>
</protein>
<dbReference type="InterPro" id="IPR001478">
    <property type="entry name" value="PDZ"/>
</dbReference>
<keyword evidence="2" id="KW-0472">Membrane</keyword>
<dbReference type="SUPFAM" id="SSF50156">
    <property type="entry name" value="PDZ domain-like"/>
    <property type="match status" value="2"/>
</dbReference>
<evidence type="ECO:0000256" key="3">
    <source>
        <dbReference type="ARBA" id="ARBA00022737"/>
    </source>
</evidence>
<accession>A0A8J7T9P9</accession>
<dbReference type="CDD" id="cd06768">
    <property type="entry name" value="PDZ_NHERF-like"/>
    <property type="match status" value="1"/>
</dbReference>
<dbReference type="Pfam" id="PF17820">
    <property type="entry name" value="PDZ_6"/>
    <property type="match status" value="1"/>
</dbReference>
<dbReference type="PROSITE" id="PS50106">
    <property type="entry name" value="PDZ"/>
    <property type="match status" value="2"/>
</dbReference>
<dbReference type="Pfam" id="PF00595">
    <property type="entry name" value="PDZ"/>
    <property type="match status" value="1"/>
</dbReference>
<feature type="domain" description="PDZ" evidence="4">
    <location>
        <begin position="129"/>
        <end position="209"/>
    </location>
</feature>
<dbReference type="PANTHER" id="PTHR14191">
    <property type="entry name" value="PDZ DOMAIN CONTAINING PROTEIN"/>
    <property type="match status" value="1"/>
</dbReference>
<dbReference type="SMART" id="SM00228">
    <property type="entry name" value="PDZ"/>
    <property type="match status" value="2"/>
</dbReference>
<feature type="domain" description="PDZ" evidence="4">
    <location>
        <begin position="26"/>
        <end position="81"/>
    </location>
</feature>
<gene>
    <name evidence="5" type="primary">Pdzk1_0</name>
    <name evidence="5" type="ORF">GTO95_0012951</name>
</gene>
<dbReference type="GO" id="GO:0005102">
    <property type="term" value="F:signaling receptor binding"/>
    <property type="evidence" value="ECO:0007669"/>
    <property type="project" value="TreeGrafter"/>
</dbReference>
<dbReference type="GO" id="GO:0016324">
    <property type="term" value="C:apical plasma membrane"/>
    <property type="evidence" value="ECO:0007669"/>
    <property type="project" value="TreeGrafter"/>
</dbReference>
<evidence type="ECO:0000313" key="5">
    <source>
        <dbReference type="EMBL" id="MBN3315892.1"/>
    </source>
</evidence>
<dbReference type="InterPro" id="IPR041489">
    <property type="entry name" value="PDZ_6"/>
</dbReference>
<dbReference type="InterPro" id="IPR051067">
    <property type="entry name" value="NHER"/>
</dbReference>
<keyword evidence="3" id="KW-0677">Repeat</keyword>
<comment type="subcellular location">
    <subcellularLocation>
        <location evidence="1">Cell membrane</location>
    </subcellularLocation>
</comment>